<dbReference type="AlphaFoldDB" id="A0A081BWP5"/>
<dbReference type="Proteomes" id="UP000030661">
    <property type="component" value="Unassembled WGS sequence"/>
</dbReference>
<protein>
    <submittedName>
        <fullName evidence="2">Glycerone kinase</fullName>
    </submittedName>
</protein>
<dbReference type="GO" id="GO:0019563">
    <property type="term" value="P:glycerol catabolic process"/>
    <property type="evidence" value="ECO:0007669"/>
    <property type="project" value="TreeGrafter"/>
</dbReference>
<evidence type="ECO:0000259" key="1">
    <source>
        <dbReference type="PROSITE" id="PS51481"/>
    </source>
</evidence>
<dbReference type="GO" id="GO:0005829">
    <property type="term" value="C:cytosol"/>
    <property type="evidence" value="ECO:0007669"/>
    <property type="project" value="TreeGrafter"/>
</dbReference>
<dbReference type="PANTHER" id="PTHR28629:SF4">
    <property type="entry name" value="TRIOKINASE_FMN CYCLASE"/>
    <property type="match status" value="1"/>
</dbReference>
<dbReference type="Gene3D" id="3.40.50.10440">
    <property type="entry name" value="Dihydroxyacetone kinase, domain 1"/>
    <property type="match status" value="1"/>
</dbReference>
<dbReference type="PROSITE" id="PS51481">
    <property type="entry name" value="DHAK"/>
    <property type="match status" value="1"/>
</dbReference>
<dbReference type="eggNOG" id="COG2376">
    <property type="taxonomic scope" value="Bacteria"/>
</dbReference>
<dbReference type="PANTHER" id="PTHR28629">
    <property type="entry name" value="TRIOKINASE/FMN CYCLASE"/>
    <property type="match status" value="1"/>
</dbReference>
<feature type="domain" description="DhaK" evidence="1">
    <location>
        <begin position="7"/>
        <end position="328"/>
    </location>
</feature>
<dbReference type="HOGENOM" id="CLU_017054_0_0_0"/>
<dbReference type="SUPFAM" id="SSF82549">
    <property type="entry name" value="DAK1/DegV-like"/>
    <property type="match status" value="1"/>
</dbReference>
<reference evidence="2" key="1">
    <citation type="journal article" date="2015" name="PeerJ">
        <title>First genomic representation of candidate bacterial phylum KSB3 points to enhanced environmental sensing as a trigger of wastewater bulking.</title>
        <authorList>
            <person name="Sekiguchi Y."/>
            <person name="Ohashi A."/>
            <person name="Parks D.H."/>
            <person name="Yamauchi T."/>
            <person name="Tyson G.W."/>
            <person name="Hugenholtz P."/>
        </authorList>
    </citation>
    <scope>NUCLEOTIDE SEQUENCE [LARGE SCALE GENOMIC DNA]</scope>
</reference>
<dbReference type="GO" id="GO:0004371">
    <property type="term" value="F:glycerone kinase activity"/>
    <property type="evidence" value="ECO:0007669"/>
    <property type="project" value="InterPro"/>
</dbReference>
<keyword evidence="2" id="KW-0808">Transferase</keyword>
<keyword evidence="2" id="KW-0418">Kinase</keyword>
<dbReference type="Pfam" id="PF02733">
    <property type="entry name" value="Dak1"/>
    <property type="match status" value="1"/>
</dbReference>
<organism evidence="2">
    <name type="scientific">Vecturithrix granuli</name>
    <dbReference type="NCBI Taxonomy" id="1499967"/>
    <lineage>
        <taxon>Bacteria</taxon>
        <taxon>Candidatus Moduliflexota</taxon>
        <taxon>Candidatus Vecturitrichia</taxon>
        <taxon>Candidatus Vecturitrichales</taxon>
        <taxon>Candidatus Vecturitrichaceae</taxon>
        <taxon>Candidatus Vecturithrix</taxon>
    </lineage>
</organism>
<name>A0A081BWP5_VECG1</name>
<dbReference type="Gene3D" id="3.30.1180.20">
    <property type="entry name" value="Dihydroxyacetone kinase, domain 2"/>
    <property type="match status" value="1"/>
</dbReference>
<dbReference type="InterPro" id="IPR004006">
    <property type="entry name" value="DhaK_dom"/>
</dbReference>
<keyword evidence="3" id="KW-1185">Reference proteome</keyword>
<dbReference type="STRING" id="1499967.U27_03714"/>
<evidence type="ECO:0000313" key="2">
    <source>
        <dbReference type="EMBL" id="GAK56750.1"/>
    </source>
</evidence>
<proteinExistence type="predicted"/>
<dbReference type="InterPro" id="IPR050861">
    <property type="entry name" value="Dihydroxyacetone_Kinase"/>
</dbReference>
<evidence type="ECO:0000313" key="3">
    <source>
        <dbReference type="Proteomes" id="UP000030661"/>
    </source>
</evidence>
<gene>
    <name evidence="2" type="ORF">U27_03714</name>
</gene>
<dbReference type="EMBL" id="DF820465">
    <property type="protein sequence ID" value="GAK56750.1"/>
    <property type="molecule type" value="Genomic_DNA"/>
</dbReference>
<sequence length="333" mass="36260">MKKFINDPENIVKELLEGYALAFPNKIALEGDYLVMRAIPKSEGKVGIVSLGGTGHEPGHIGYVGMGLLDVCVPGDIFIAPHPQRCLDAIKIAERGAGVLFVVGNHASDVLTAKLTMELVKKEGLNVKMILNHEDIASGPRNKPEERRGLVGFLPLYKVAGAAAEEGKNLEEIYQMTERFSQNMCTLAVALSPGTHPVLGTPFFEIGEHEMLIGMGSHGEAGAQQMNLTTADKTAEILLGQLLDDLQVTSGETLLVILNGAGATTLMELFIIFRRMSQILTEKQITIARSLIGEIITTQEQAGFQMFIARMDQELLRLWDAPCDSPYLTILHP</sequence>
<accession>A0A081BWP5</accession>
<dbReference type="FunFam" id="3.40.50.10440:FF:000001">
    <property type="entry name" value="Dihydroxyacetone kinase, DhaK subunit"/>
    <property type="match status" value="1"/>
</dbReference>